<evidence type="ECO:0000256" key="1">
    <source>
        <dbReference type="ARBA" id="ARBA00010609"/>
    </source>
</evidence>
<feature type="chain" id="PRO_5044244413" description="Plastocyanin-like domain-containing protein" evidence="2">
    <location>
        <begin position="17"/>
        <end position="596"/>
    </location>
</feature>
<protein>
    <recommendedName>
        <fullName evidence="3">Plastocyanin-like domain-containing protein</fullName>
    </recommendedName>
</protein>
<evidence type="ECO:0000259" key="3">
    <source>
        <dbReference type="Pfam" id="PF07732"/>
    </source>
</evidence>
<organism evidence="4 5">
    <name type="scientific">Emiliania huxleyi (strain CCMP1516)</name>
    <dbReference type="NCBI Taxonomy" id="280463"/>
    <lineage>
        <taxon>Eukaryota</taxon>
        <taxon>Haptista</taxon>
        <taxon>Haptophyta</taxon>
        <taxon>Prymnesiophyceae</taxon>
        <taxon>Isochrysidales</taxon>
        <taxon>Noelaerhabdaceae</taxon>
        <taxon>Emiliania</taxon>
    </lineage>
</organism>
<dbReference type="EnsemblProtists" id="EOD12079">
    <property type="protein sequence ID" value="EOD12079"/>
    <property type="gene ID" value="EMIHUDRAFT_213837"/>
</dbReference>
<reference evidence="5" key="1">
    <citation type="journal article" date="2013" name="Nature">
        <title>Pan genome of the phytoplankton Emiliania underpins its global distribution.</title>
        <authorList>
            <person name="Read B.A."/>
            <person name="Kegel J."/>
            <person name="Klute M.J."/>
            <person name="Kuo A."/>
            <person name="Lefebvre S.C."/>
            <person name="Maumus F."/>
            <person name="Mayer C."/>
            <person name="Miller J."/>
            <person name="Monier A."/>
            <person name="Salamov A."/>
            <person name="Young J."/>
            <person name="Aguilar M."/>
            <person name="Claverie J.M."/>
            <person name="Frickenhaus S."/>
            <person name="Gonzalez K."/>
            <person name="Herman E.K."/>
            <person name="Lin Y.C."/>
            <person name="Napier J."/>
            <person name="Ogata H."/>
            <person name="Sarno A.F."/>
            <person name="Shmutz J."/>
            <person name="Schroeder D."/>
            <person name="de Vargas C."/>
            <person name="Verret F."/>
            <person name="von Dassow P."/>
            <person name="Valentin K."/>
            <person name="Van de Peer Y."/>
            <person name="Wheeler G."/>
            <person name="Dacks J.B."/>
            <person name="Delwiche C.F."/>
            <person name="Dyhrman S.T."/>
            <person name="Glockner G."/>
            <person name="John U."/>
            <person name="Richards T."/>
            <person name="Worden A.Z."/>
            <person name="Zhang X."/>
            <person name="Grigoriev I.V."/>
            <person name="Allen A.E."/>
            <person name="Bidle K."/>
            <person name="Borodovsky M."/>
            <person name="Bowler C."/>
            <person name="Brownlee C."/>
            <person name="Cock J.M."/>
            <person name="Elias M."/>
            <person name="Gladyshev V.N."/>
            <person name="Groth M."/>
            <person name="Guda C."/>
            <person name="Hadaegh A."/>
            <person name="Iglesias-Rodriguez M.D."/>
            <person name="Jenkins J."/>
            <person name="Jones B.M."/>
            <person name="Lawson T."/>
            <person name="Leese F."/>
            <person name="Lindquist E."/>
            <person name="Lobanov A."/>
            <person name="Lomsadze A."/>
            <person name="Malik S.B."/>
            <person name="Marsh M.E."/>
            <person name="Mackinder L."/>
            <person name="Mock T."/>
            <person name="Mueller-Roeber B."/>
            <person name="Pagarete A."/>
            <person name="Parker M."/>
            <person name="Probert I."/>
            <person name="Quesneville H."/>
            <person name="Raines C."/>
            <person name="Rensing S.A."/>
            <person name="Riano-Pachon D.M."/>
            <person name="Richier S."/>
            <person name="Rokitta S."/>
            <person name="Shiraiwa Y."/>
            <person name="Soanes D.M."/>
            <person name="van der Giezen M."/>
            <person name="Wahlund T.M."/>
            <person name="Williams B."/>
            <person name="Wilson W."/>
            <person name="Wolfe G."/>
            <person name="Wurch L.L."/>
        </authorList>
    </citation>
    <scope>NUCLEOTIDE SEQUENCE</scope>
</reference>
<dbReference type="PaxDb" id="2903-EOD12079"/>
<accession>A0A0D3ILE4</accession>
<dbReference type="PANTHER" id="PTHR11709">
    <property type="entry name" value="MULTI-COPPER OXIDASE"/>
    <property type="match status" value="1"/>
</dbReference>
<feature type="domain" description="Plastocyanin-like" evidence="3">
    <location>
        <begin position="76"/>
        <end position="185"/>
    </location>
</feature>
<comment type="similarity">
    <text evidence="1">Belongs to the multicopper oxidase family.</text>
</comment>
<dbReference type="CDD" id="cd13853">
    <property type="entry name" value="CuRO_1_Tth-MCO_like"/>
    <property type="match status" value="1"/>
</dbReference>
<dbReference type="RefSeq" id="XP_005764508.1">
    <property type="nucleotide sequence ID" value="XM_005764451.1"/>
</dbReference>
<dbReference type="Gene3D" id="2.60.40.420">
    <property type="entry name" value="Cupredoxins - blue copper proteins"/>
    <property type="match status" value="3"/>
</dbReference>
<evidence type="ECO:0000256" key="2">
    <source>
        <dbReference type="SAM" id="SignalP"/>
    </source>
</evidence>
<proteinExistence type="inferred from homology"/>
<dbReference type="GO" id="GO:0005507">
    <property type="term" value="F:copper ion binding"/>
    <property type="evidence" value="ECO:0007669"/>
    <property type="project" value="InterPro"/>
</dbReference>
<feature type="signal peptide" evidence="2">
    <location>
        <begin position="1"/>
        <end position="16"/>
    </location>
</feature>
<dbReference type="InterPro" id="IPR008972">
    <property type="entry name" value="Cupredoxin"/>
</dbReference>
<dbReference type="Pfam" id="PF07732">
    <property type="entry name" value="Cu-oxidase_3"/>
    <property type="match status" value="1"/>
</dbReference>
<dbReference type="InterPro" id="IPR011707">
    <property type="entry name" value="Cu-oxidase-like_N"/>
</dbReference>
<dbReference type="GO" id="GO:0016491">
    <property type="term" value="F:oxidoreductase activity"/>
    <property type="evidence" value="ECO:0007669"/>
    <property type="project" value="TreeGrafter"/>
</dbReference>
<dbReference type="HOGENOM" id="CLU_009100_3_1_1"/>
<dbReference type="PANTHER" id="PTHR11709:SF518">
    <property type="entry name" value="MULTICOPPER OXIDASE"/>
    <property type="match status" value="1"/>
</dbReference>
<keyword evidence="5" id="KW-1185">Reference proteome</keyword>
<evidence type="ECO:0000313" key="5">
    <source>
        <dbReference type="Proteomes" id="UP000013827"/>
    </source>
</evidence>
<dbReference type="GeneID" id="17258279"/>
<dbReference type="STRING" id="2903.R1DTM0"/>
<dbReference type="Proteomes" id="UP000013827">
    <property type="component" value="Unassembled WGS sequence"/>
</dbReference>
<evidence type="ECO:0000313" key="4">
    <source>
        <dbReference type="EnsemblProtists" id="EOD12079"/>
    </source>
</evidence>
<sequence>MLVLLWACPAQLACDATDGCLLLNSNIVGLGAAETLTQPQEVSASTIALSVEFCTASIANFAAFTTRCYCYGSSCTVPGPTIVTSPGATLTVTFTNSLGANPTGAVTANTMHSPNTVNLHTHGLHVDPAVDSIFVEVEPGESHTYAYQLPSDHHPGFHWYHSHHHGSSTFQVMGGLVGGLRVEPSSASDLPTALQAMARVTMVVHHIALDNSDTSTDPFTVWTYTDLHGRVGATDSIGASYSYSSVTDAWAVNGQYQPQHAMAPGEWQIFDVVNAAGDRILELEINTALQTADVGDPASVSTATTSGECSSYLLAVDGVYLDTARSGPHVDHLVLVQAQRVSLAVKCDTAGTYFLQTAYSSSVTNYEAASVQNLVTLVVSGGAVSMSAPTADQTSISKPWYLNDLTSTASSASWSIAVEQTGCCDDAAATYWLGIGDDCSMAVFGRAEGDALCASGGSCATDCAFSCATCDGSDKYGSCSGTDWAGVSSYPPSCNYASMDGEQGASGSYAHVAQLGTVNHFQFVEYTKDTGQVATEGWYGKTGDFRDTFPALAGSVETRVVFADFSGEVVVHCHFLKHEARGQRALARPANVALFT</sequence>
<dbReference type="KEGG" id="ehx:EMIHUDRAFT_213837"/>
<dbReference type="SUPFAM" id="SSF49503">
    <property type="entry name" value="Cupredoxins"/>
    <property type="match status" value="3"/>
</dbReference>
<name>A0A0D3ILE4_EMIH1</name>
<dbReference type="InterPro" id="IPR045087">
    <property type="entry name" value="Cu-oxidase_fam"/>
</dbReference>
<keyword evidence="2" id="KW-0732">Signal</keyword>
<dbReference type="AlphaFoldDB" id="A0A0D3ILE4"/>
<reference evidence="4" key="2">
    <citation type="submission" date="2024-10" db="UniProtKB">
        <authorList>
            <consortium name="EnsemblProtists"/>
        </authorList>
    </citation>
    <scope>IDENTIFICATION</scope>
</reference>